<accession>A0ABP1HT93</accession>
<proteinExistence type="inferred from homology"/>
<evidence type="ECO:0000256" key="5">
    <source>
        <dbReference type="ARBA" id="ARBA00022989"/>
    </source>
</evidence>
<dbReference type="InterPro" id="IPR003492">
    <property type="entry name" value="Battenin_disease_Cln3"/>
</dbReference>
<feature type="transmembrane region" description="Helical" evidence="7">
    <location>
        <begin position="74"/>
        <end position="95"/>
    </location>
</feature>
<comment type="caution">
    <text evidence="8">The sequence shown here is derived from an EMBL/GenBank/DDBJ whole genome shotgun (WGS) entry which is preliminary data.</text>
</comment>
<sequence length="391" mass="44223">MIKQKRKDESETELFRNVLSFIISGWSNNFGFYVMLSAAKHMMQNKVATSAVLICDTLPCFIIQLILPFFLDKIPYAVQVSFIVLFALLGFILAILAEDKIYLALIAVSFHSLSLGLGETTFFAYSTKFSTKCVSAFSSGTGLAGITAAGIYAILADVFHVQFKVILYIFLPVPIFMLLAFSISKPNPPKPANNGLQNQIVDLLVSDQIPDQKPVTTEKLSFAQKLQSLQSISVFILSLFIVYTSQYSINQSVDSVIDFPPPYTSKHYTFSQFAFRFGIFLARSSLPLFKFPYKYILIPSVMQVLNLILFCFQAQYLFIKWFWAVQFLSFVEGLLGGLVYVTAMYWTSVQSTGREKEFKMGIICVFNNFGIVVASCLGFWLQPYLKEHKKW</sequence>
<organism evidence="8 9">
    <name type="scientific">Hexamita inflata</name>
    <dbReference type="NCBI Taxonomy" id="28002"/>
    <lineage>
        <taxon>Eukaryota</taxon>
        <taxon>Metamonada</taxon>
        <taxon>Diplomonadida</taxon>
        <taxon>Hexamitidae</taxon>
        <taxon>Hexamitinae</taxon>
        <taxon>Hexamita</taxon>
    </lineage>
</organism>
<feature type="transmembrane region" description="Helical" evidence="7">
    <location>
        <begin position="101"/>
        <end position="125"/>
    </location>
</feature>
<keyword evidence="5 7" id="KW-1133">Transmembrane helix</keyword>
<feature type="transmembrane region" description="Helical" evidence="7">
    <location>
        <begin position="165"/>
        <end position="183"/>
    </location>
</feature>
<dbReference type="Proteomes" id="UP001642409">
    <property type="component" value="Unassembled WGS sequence"/>
</dbReference>
<feature type="transmembrane region" description="Helical" evidence="7">
    <location>
        <begin position="47"/>
        <end position="67"/>
    </location>
</feature>
<reference evidence="8 9" key="1">
    <citation type="submission" date="2024-07" db="EMBL/GenBank/DDBJ databases">
        <authorList>
            <person name="Akdeniz Z."/>
        </authorList>
    </citation>
    <scope>NUCLEOTIDE SEQUENCE [LARGE SCALE GENOMIC DNA]</scope>
</reference>
<gene>
    <name evidence="8" type="ORF">HINF_LOCUS16801</name>
</gene>
<evidence type="ECO:0000313" key="9">
    <source>
        <dbReference type="Proteomes" id="UP001642409"/>
    </source>
</evidence>
<dbReference type="InterPro" id="IPR036259">
    <property type="entry name" value="MFS_trans_sf"/>
</dbReference>
<evidence type="ECO:0000256" key="6">
    <source>
        <dbReference type="ARBA" id="ARBA00023136"/>
    </source>
</evidence>
<evidence type="ECO:0000256" key="3">
    <source>
        <dbReference type="ARBA" id="ARBA00022448"/>
    </source>
</evidence>
<keyword evidence="9" id="KW-1185">Reference proteome</keyword>
<feature type="transmembrane region" description="Helical" evidence="7">
    <location>
        <begin position="14"/>
        <end position="35"/>
    </location>
</feature>
<name>A0ABP1HT93_9EUKA</name>
<evidence type="ECO:0000256" key="2">
    <source>
        <dbReference type="ARBA" id="ARBA00007467"/>
    </source>
</evidence>
<evidence type="ECO:0000256" key="4">
    <source>
        <dbReference type="ARBA" id="ARBA00022692"/>
    </source>
</evidence>
<feature type="transmembrane region" description="Helical" evidence="7">
    <location>
        <begin position="296"/>
        <end position="318"/>
    </location>
</feature>
<feature type="transmembrane region" description="Helical" evidence="7">
    <location>
        <begin position="324"/>
        <end position="346"/>
    </location>
</feature>
<protein>
    <submittedName>
        <fullName evidence="8">CLN3_protein</fullName>
    </submittedName>
</protein>
<keyword evidence="4 7" id="KW-0812">Transmembrane</keyword>
<dbReference type="SUPFAM" id="SSF103473">
    <property type="entry name" value="MFS general substrate transporter"/>
    <property type="match status" value="1"/>
</dbReference>
<keyword evidence="6 7" id="KW-0472">Membrane</keyword>
<dbReference type="PANTHER" id="PTHR10981:SF0">
    <property type="entry name" value="BATTENIN"/>
    <property type="match status" value="1"/>
</dbReference>
<dbReference type="PRINTS" id="PR01315">
    <property type="entry name" value="BATTENIN"/>
</dbReference>
<dbReference type="PANTHER" id="PTHR10981">
    <property type="entry name" value="BATTENIN"/>
    <property type="match status" value="1"/>
</dbReference>
<evidence type="ECO:0000256" key="1">
    <source>
        <dbReference type="ARBA" id="ARBA00004127"/>
    </source>
</evidence>
<feature type="transmembrane region" description="Helical" evidence="7">
    <location>
        <begin position="137"/>
        <end position="159"/>
    </location>
</feature>
<dbReference type="Pfam" id="PF02487">
    <property type="entry name" value="CLN3"/>
    <property type="match status" value="1"/>
</dbReference>
<comment type="subcellular location">
    <subcellularLocation>
        <location evidence="1">Endomembrane system</location>
        <topology evidence="1">Multi-pass membrane protein</topology>
    </subcellularLocation>
</comment>
<evidence type="ECO:0000256" key="7">
    <source>
        <dbReference type="RuleBase" id="RU361113"/>
    </source>
</evidence>
<comment type="similarity">
    <text evidence="2 7">Belongs to the battenin family.</text>
</comment>
<keyword evidence="3" id="KW-0813">Transport</keyword>
<feature type="transmembrane region" description="Helical" evidence="7">
    <location>
        <begin position="358"/>
        <end position="381"/>
    </location>
</feature>
<evidence type="ECO:0000313" key="8">
    <source>
        <dbReference type="EMBL" id="CAL6000645.1"/>
    </source>
</evidence>
<dbReference type="EMBL" id="CAXDID020000041">
    <property type="protein sequence ID" value="CAL6000645.1"/>
    <property type="molecule type" value="Genomic_DNA"/>
</dbReference>